<evidence type="ECO:0000256" key="2">
    <source>
        <dbReference type="ARBA" id="ARBA00023002"/>
    </source>
</evidence>
<evidence type="ECO:0000256" key="1">
    <source>
        <dbReference type="ARBA" id="ARBA00005466"/>
    </source>
</evidence>
<dbReference type="EMBL" id="KB706271">
    <property type="protein sequence ID" value="EMR68289.1"/>
    <property type="molecule type" value="Genomic_DNA"/>
</dbReference>
<evidence type="ECO:0000256" key="4">
    <source>
        <dbReference type="SAM" id="SignalP"/>
    </source>
</evidence>
<dbReference type="KEGG" id="ela:UCREL1_4691"/>
<dbReference type="AlphaFoldDB" id="M7SPC7"/>
<proteinExistence type="inferred from homology"/>
<dbReference type="eggNOG" id="ENOG502SH6Z">
    <property type="taxonomic scope" value="Eukaryota"/>
</dbReference>
<keyword evidence="2" id="KW-0560">Oxidoreductase</keyword>
<feature type="chain" id="PRO_5004084967" evidence="4">
    <location>
        <begin position="19"/>
        <end position="629"/>
    </location>
</feature>
<dbReference type="InterPro" id="IPR050432">
    <property type="entry name" value="FAD-linked_Oxidoreductases_BP"/>
</dbReference>
<gene>
    <name evidence="6" type="ORF">UCREL1_4691</name>
</gene>
<feature type="signal peptide" evidence="4">
    <location>
        <begin position="1"/>
        <end position="18"/>
    </location>
</feature>
<dbReference type="InterPro" id="IPR016166">
    <property type="entry name" value="FAD-bd_PCMH"/>
</dbReference>
<dbReference type="GO" id="GO:0016491">
    <property type="term" value="F:oxidoreductase activity"/>
    <property type="evidence" value="ECO:0007669"/>
    <property type="project" value="UniProtKB-KW"/>
</dbReference>
<dbReference type="InterPro" id="IPR016169">
    <property type="entry name" value="FAD-bd_PCMH_sub2"/>
</dbReference>
<dbReference type="Gene3D" id="3.30.465.10">
    <property type="match status" value="2"/>
</dbReference>
<accession>M7SPC7</accession>
<dbReference type="InterPro" id="IPR006094">
    <property type="entry name" value="Oxid_FAD_bind_N"/>
</dbReference>
<keyword evidence="4" id="KW-0732">Signal</keyword>
<organism evidence="6 7">
    <name type="scientific">Eutypa lata (strain UCR-EL1)</name>
    <name type="common">Grapevine dieback disease fungus</name>
    <name type="synonym">Eutypa armeniacae</name>
    <dbReference type="NCBI Taxonomy" id="1287681"/>
    <lineage>
        <taxon>Eukaryota</taxon>
        <taxon>Fungi</taxon>
        <taxon>Dikarya</taxon>
        <taxon>Ascomycota</taxon>
        <taxon>Pezizomycotina</taxon>
        <taxon>Sordariomycetes</taxon>
        <taxon>Xylariomycetidae</taxon>
        <taxon>Xylariales</taxon>
        <taxon>Diatrypaceae</taxon>
        <taxon>Eutypa</taxon>
    </lineage>
</organism>
<dbReference type="PANTHER" id="PTHR13878:SF91">
    <property type="entry name" value="FAD BINDING DOMAIN PROTEIN (AFU_ORTHOLOGUE AFUA_6G12070)-RELATED"/>
    <property type="match status" value="1"/>
</dbReference>
<name>M7SPC7_EUTLA</name>
<dbReference type="PANTHER" id="PTHR13878">
    <property type="entry name" value="GULONOLACTONE OXIDASE"/>
    <property type="match status" value="1"/>
</dbReference>
<protein>
    <submittedName>
        <fullName evidence="6">Putative fad binding domain-containing protein</fullName>
    </submittedName>
</protein>
<dbReference type="OMA" id="AYGGFMQ"/>
<comment type="similarity">
    <text evidence="1">Belongs to the oxygen-dependent FAD-linked oxidoreductase family.</text>
</comment>
<dbReference type="PROSITE" id="PS51387">
    <property type="entry name" value="FAD_PCMH"/>
    <property type="match status" value="1"/>
</dbReference>
<dbReference type="InterPro" id="IPR036318">
    <property type="entry name" value="FAD-bd_PCMH-like_sf"/>
</dbReference>
<dbReference type="HOGENOM" id="CLU_018354_4_2_1"/>
<dbReference type="STRING" id="1287681.M7SPC7"/>
<dbReference type="Proteomes" id="UP000012174">
    <property type="component" value="Unassembled WGS sequence"/>
</dbReference>
<dbReference type="Pfam" id="PF08031">
    <property type="entry name" value="BBE"/>
    <property type="match status" value="1"/>
</dbReference>
<feature type="region of interest" description="Disordered" evidence="3">
    <location>
        <begin position="421"/>
        <end position="446"/>
    </location>
</feature>
<keyword evidence="7" id="KW-1185">Reference proteome</keyword>
<dbReference type="InterPro" id="IPR012951">
    <property type="entry name" value="BBE"/>
</dbReference>
<feature type="domain" description="FAD-binding PCMH-type" evidence="5">
    <location>
        <begin position="146"/>
        <end position="325"/>
    </location>
</feature>
<evidence type="ECO:0000256" key="3">
    <source>
        <dbReference type="SAM" id="MobiDB-lite"/>
    </source>
</evidence>
<sequence length="629" mass="67007">MRLLSASVSFALFAAVKCLNFPFESTQLTNADIGNFSAIAFGDISTVGPVYDGPACKANPGAAEWPLDDEWSQLNSSLGGALLKPVPAAAVCYDGPYHDETQCSFLLRNASRSRFYINDPLTVLTEWPEGDTCYSAAETEGLNCTQGGFPVYVVNATTVKHIQVAVNFARNRNLRLVIKNTGHDFLGRSVGFGSLSIWTHWLKDFEFLPEYSIGGYNGMAARVSSGLESWEMFAYMDRYNVTLLVAGGYSVGAYGGWMAGGGHSALGSKYGLGADQPLSINAVTADGRFVTADPNQNTDLFYALRGGGGSTYGIVVSAIVKAHPSIQVLSSSLAFSVSSSSPSGFNDTEIFWRGFDLYHKFGLAIVDNGGTAYSYVQSSGSSGGGFSFRTDIEVPGMTEDELFDFVQPLYDDLNAVGIRVNNSQPEPASNWGPGPGQGTGDTPGSSRFASRLLPRANFEEPLFASTQGVLRESVEAGYTFHGIHVAPTEAAGGTPGGADNGVNPALRAAIMHADLFDGTRLRGLSPDAFDAAHEQLDAQMQKWRAVSPGSGAYFNEADVQEPDWQQAFFGDKYGELLRIKRAVDPWGLFYAPATVGSEDWVVVTEDGLPTQNGPLCRADSGMALGGGGI</sequence>
<dbReference type="Pfam" id="PF01565">
    <property type="entry name" value="FAD_binding_4"/>
    <property type="match status" value="1"/>
</dbReference>
<evidence type="ECO:0000313" key="6">
    <source>
        <dbReference type="EMBL" id="EMR68289.1"/>
    </source>
</evidence>
<evidence type="ECO:0000313" key="7">
    <source>
        <dbReference type="Proteomes" id="UP000012174"/>
    </source>
</evidence>
<dbReference type="SUPFAM" id="SSF56176">
    <property type="entry name" value="FAD-binding/transporter-associated domain-like"/>
    <property type="match status" value="1"/>
</dbReference>
<evidence type="ECO:0000259" key="5">
    <source>
        <dbReference type="PROSITE" id="PS51387"/>
    </source>
</evidence>
<dbReference type="OrthoDB" id="9983560at2759"/>
<reference evidence="7" key="1">
    <citation type="journal article" date="2013" name="Genome Announc.">
        <title>Draft genome sequence of the grapevine dieback fungus Eutypa lata UCR-EL1.</title>
        <authorList>
            <person name="Blanco-Ulate B."/>
            <person name="Rolshausen P.E."/>
            <person name="Cantu D."/>
        </authorList>
    </citation>
    <scope>NUCLEOTIDE SEQUENCE [LARGE SCALE GENOMIC DNA]</scope>
    <source>
        <strain evidence="7">UCR-EL1</strain>
    </source>
</reference>
<dbReference type="GO" id="GO:0071949">
    <property type="term" value="F:FAD binding"/>
    <property type="evidence" value="ECO:0007669"/>
    <property type="project" value="InterPro"/>
</dbReference>